<name>A0A9N9RT27_9DIPT</name>
<dbReference type="PANTHER" id="PTHR10584:SF166">
    <property type="entry name" value="RIBOKINASE"/>
    <property type="match status" value="1"/>
</dbReference>
<dbReference type="AlphaFoldDB" id="A0A9N9RT27"/>
<dbReference type="CDD" id="cd01174">
    <property type="entry name" value="ribokinase"/>
    <property type="match status" value="1"/>
</dbReference>
<evidence type="ECO:0000256" key="5">
    <source>
        <dbReference type="ARBA" id="ARBA00022723"/>
    </source>
</evidence>
<dbReference type="Gene3D" id="3.40.1190.20">
    <property type="match status" value="1"/>
</dbReference>
<organism evidence="14 15">
    <name type="scientific">Chironomus riparius</name>
    <dbReference type="NCBI Taxonomy" id="315576"/>
    <lineage>
        <taxon>Eukaryota</taxon>
        <taxon>Metazoa</taxon>
        <taxon>Ecdysozoa</taxon>
        <taxon>Arthropoda</taxon>
        <taxon>Hexapoda</taxon>
        <taxon>Insecta</taxon>
        <taxon>Pterygota</taxon>
        <taxon>Neoptera</taxon>
        <taxon>Endopterygota</taxon>
        <taxon>Diptera</taxon>
        <taxon>Nematocera</taxon>
        <taxon>Chironomoidea</taxon>
        <taxon>Chironomidae</taxon>
        <taxon>Chironominae</taxon>
        <taxon>Chironomus</taxon>
    </lineage>
</organism>
<comment type="caution">
    <text evidence="12">Lacks conserved residue(s) required for the propagation of feature annotation.</text>
</comment>
<comment type="similarity">
    <text evidence="12">Belongs to the carbohydrate kinase PfkB family. Ribokinase subfamily.</text>
</comment>
<protein>
    <recommendedName>
        <fullName evidence="3 12">Ribokinase</fullName>
        <shortName evidence="12">RK</shortName>
        <ecNumber evidence="2 12">2.7.1.15</ecNumber>
    </recommendedName>
</protein>
<reference evidence="14" key="2">
    <citation type="submission" date="2022-10" db="EMBL/GenBank/DDBJ databases">
        <authorList>
            <consortium name="ENA_rothamsted_submissions"/>
            <consortium name="culmorum"/>
            <person name="King R."/>
        </authorList>
    </citation>
    <scope>NUCLEOTIDE SEQUENCE</scope>
</reference>
<feature type="binding site" evidence="12">
    <location>
        <position position="140"/>
    </location>
    <ligand>
        <name>substrate</name>
    </ligand>
</feature>
<feature type="active site" description="Proton acceptor" evidence="12">
    <location>
        <position position="252"/>
    </location>
</feature>
<comment type="activity regulation">
    <text evidence="12">Activated by a monovalent cation that binds near, but not in, the active site. The most likely occupant of the site in vivo is potassium. Ion binding induces a conformational change that may alter substrate affinity.</text>
</comment>
<dbReference type="OrthoDB" id="415590at2759"/>
<evidence type="ECO:0000256" key="8">
    <source>
        <dbReference type="ARBA" id="ARBA00022840"/>
    </source>
</evidence>
<dbReference type="PANTHER" id="PTHR10584">
    <property type="entry name" value="SUGAR KINASE"/>
    <property type="match status" value="1"/>
</dbReference>
<sequence length="322" mass="35058">MYDVVVFGSCMIDFISYVNRMPKFGETIHSESFEVGYGGKGSNQAIASARLGCKTAMIGKIGNDGYGKNYKRHFEEEGINTEYLETAGEYSGIALIVVNSADGDNQIVINGNANKFLSVEDCVKARSVFDQSKILICQLETPIEATIEAMKSFQGLSILNAAPAVSNLPEIAFRLPSIFCVNELEAEEFTNVKFIEISDVKKIIQSLIHEKGCKTVIVTLGKNGAAFNDNDEIYHVPIQKEVQVVDSTGAGDAFIGALAFFFSKFPDASLVQKVAASIVIATSSVQNKGTQSSYINFPAIDPTKEQFKCNINNHFIVGKKPN</sequence>
<feature type="domain" description="Carbohydrate kinase PfkB" evidence="13">
    <location>
        <begin position="3"/>
        <end position="293"/>
    </location>
</feature>
<feature type="binding site" evidence="12">
    <location>
        <position position="252"/>
    </location>
    <ligand>
        <name>substrate</name>
    </ligand>
</feature>
<dbReference type="SUPFAM" id="SSF53613">
    <property type="entry name" value="Ribokinase-like"/>
    <property type="match status" value="1"/>
</dbReference>
<keyword evidence="15" id="KW-1185">Reference proteome</keyword>
<comment type="subcellular location">
    <subcellularLocation>
        <location evidence="12">Cytoplasm</location>
    </subcellularLocation>
    <subcellularLocation>
        <location evidence="12">Nucleus</location>
    </subcellularLocation>
</comment>
<evidence type="ECO:0000256" key="11">
    <source>
        <dbReference type="ARBA" id="ARBA00023277"/>
    </source>
</evidence>
<dbReference type="Proteomes" id="UP001153620">
    <property type="component" value="Chromosome 2"/>
</dbReference>
<dbReference type="EMBL" id="OU895878">
    <property type="protein sequence ID" value="CAG9803137.1"/>
    <property type="molecule type" value="Genomic_DNA"/>
</dbReference>
<feature type="binding site" evidence="12">
    <location>
        <begin position="219"/>
        <end position="224"/>
    </location>
    <ligand>
        <name>ATP</name>
        <dbReference type="ChEBI" id="CHEBI:30616"/>
    </ligand>
</feature>
<dbReference type="PROSITE" id="PS00584">
    <property type="entry name" value="PFKB_KINASES_2"/>
    <property type="match status" value="1"/>
</dbReference>
<dbReference type="InterPro" id="IPR011877">
    <property type="entry name" value="Ribokinase"/>
</dbReference>
<evidence type="ECO:0000256" key="1">
    <source>
        <dbReference type="ARBA" id="ARBA00005380"/>
    </source>
</evidence>
<keyword evidence="8 12" id="KW-0067">ATP-binding</keyword>
<gene>
    <name evidence="14" type="ORF">CHIRRI_LOCUS6038</name>
</gene>
<keyword evidence="12" id="KW-0963">Cytoplasm</keyword>
<dbReference type="GO" id="GO:0019303">
    <property type="term" value="P:D-ribose catabolic process"/>
    <property type="evidence" value="ECO:0007669"/>
    <property type="project" value="UniProtKB-UniRule"/>
</dbReference>
<keyword evidence="7 12" id="KW-0418">Kinase</keyword>
<evidence type="ECO:0000256" key="3">
    <source>
        <dbReference type="ARBA" id="ARBA00016943"/>
    </source>
</evidence>
<evidence type="ECO:0000259" key="13">
    <source>
        <dbReference type="Pfam" id="PF00294"/>
    </source>
</evidence>
<dbReference type="GO" id="GO:0046872">
    <property type="term" value="F:metal ion binding"/>
    <property type="evidence" value="ECO:0007669"/>
    <property type="project" value="UniProtKB-KW"/>
</dbReference>
<comment type="subunit">
    <text evidence="12">Homodimer.</text>
</comment>
<evidence type="ECO:0000256" key="6">
    <source>
        <dbReference type="ARBA" id="ARBA00022741"/>
    </source>
</evidence>
<evidence type="ECO:0000256" key="4">
    <source>
        <dbReference type="ARBA" id="ARBA00022679"/>
    </source>
</evidence>
<evidence type="ECO:0000313" key="15">
    <source>
        <dbReference type="Proteomes" id="UP001153620"/>
    </source>
</evidence>
<evidence type="ECO:0000256" key="12">
    <source>
        <dbReference type="HAMAP-Rule" id="MF_03215"/>
    </source>
</evidence>
<dbReference type="Pfam" id="PF00294">
    <property type="entry name" value="PfkB"/>
    <property type="match status" value="1"/>
</dbReference>
<feature type="binding site" evidence="12">
    <location>
        <begin position="39"/>
        <end position="43"/>
    </location>
    <ligand>
        <name>substrate</name>
    </ligand>
</feature>
<keyword evidence="6 12" id="KW-0547">Nucleotide-binding</keyword>
<comment type="catalytic activity">
    <reaction evidence="12">
        <text>D-ribose + ATP = D-ribose 5-phosphate + ADP + H(+)</text>
        <dbReference type="Rhea" id="RHEA:13697"/>
        <dbReference type="ChEBI" id="CHEBI:15378"/>
        <dbReference type="ChEBI" id="CHEBI:30616"/>
        <dbReference type="ChEBI" id="CHEBI:47013"/>
        <dbReference type="ChEBI" id="CHEBI:78346"/>
        <dbReference type="ChEBI" id="CHEBI:456216"/>
        <dbReference type="EC" id="2.7.1.15"/>
    </reaction>
</comment>
<comment type="pathway">
    <text evidence="12">Carbohydrate metabolism; D-ribose degradation; D-ribose 5-phosphate from beta-D-ribopyranose: step 2/2.</text>
</comment>
<dbReference type="GO" id="GO:0005829">
    <property type="term" value="C:cytosol"/>
    <property type="evidence" value="ECO:0007669"/>
    <property type="project" value="TreeGrafter"/>
</dbReference>
<feature type="binding site" evidence="12">
    <location>
        <position position="284"/>
    </location>
    <ligand>
        <name>K(+)</name>
        <dbReference type="ChEBI" id="CHEBI:29103"/>
    </ligand>
</feature>
<keyword evidence="10 12" id="KW-0630">Potassium</keyword>
<proteinExistence type="inferred from homology"/>
<feature type="binding site" evidence="12">
    <location>
        <begin position="251"/>
        <end position="252"/>
    </location>
    <ligand>
        <name>ATP</name>
        <dbReference type="ChEBI" id="CHEBI:30616"/>
    </ligand>
</feature>
<dbReference type="GO" id="GO:0005524">
    <property type="term" value="F:ATP binding"/>
    <property type="evidence" value="ECO:0007669"/>
    <property type="project" value="UniProtKB-UniRule"/>
</dbReference>
<evidence type="ECO:0000256" key="9">
    <source>
        <dbReference type="ARBA" id="ARBA00022842"/>
    </source>
</evidence>
<feature type="binding site" evidence="12">
    <location>
        <position position="287"/>
    </location>
    <ligand>
        <name>K(+)</name>
        <dbReference type="ChEBI" id="CHEBI:29103"/>
    </ligand>
</feature>
<dbReference type="InterPro" id="IPR002173">
    <property type="entry name" value="Carboh/pur_kinase_PfkB_CS"/>
</dbReference>
<dbReference type="GO" id="GO:0005634">
    <property type="term" value="C:nucleus"/>
    <property type="evidence" value="ECO:0007669"/>
    <property type="project" value="UniProtKB-SubCell"/>
</dbReference>
<dbReference type="GO" id="GO:0004747">
    <property type="term" value="F:ribokinase activity"/>
    <property type="evidence" value="ECO:0007669"/>
    <property type="project" value="UniProtKB-UniRule"/>
</dbReference>
<keyword evidence="9 12" id="KW-0460">Magnesium</keyword>
<keyword evidence="11 12" id="KW-0119">Carbohydrate metabolism</keyword>
<feature type="binding site" evidence="12">
    <location>
        <position position="182"/>
    </location>
    <ligand>
        <name>ATP</name>
        <dbReference type="ChEBI" id="CHEBI:30616"/>
    </ligand>
</feature>
<comment type="function">
    <text evidence="12">Catalyzes the phosphorylation of ribose at O-5 in a reaction requiring ATP and magnesium. The resulting D-ribose-5-phosphate can then be used either for sythesis of nucleotides, histidine, and tryptophan, or as a component of the pentose phosphate pathway.</text>
</comment>
<dbReference type="PROSITE" id="PS00583">
    <property type="entry name" value="PFKB_KINASES_1"/>
    <property type="match status" value="1"/>
</dbReference>
<evidence type="ECO:0000313" key="14">
    <source>
        <dbReference type="EMBL" id="CAG9803137.1"/>
    </source>
</evidence>
<evidence type="ECO:0000256" key="7">
    <source>
        <dbReference type="ARBA" id="ARBA00022777"/>
    </source>
</evidence>
<feature type="binding site" evidence="12">
    <location>
        <position position="246"/>
    </location>
    <ligand>
        <name>K(+)</name>
        <dbReference type="ChEBI" id="CHEBI:29103"/>
    </ligand>
</feature>
<accession>A0A9N9RT27</accession>
<evidence type="ECO:0000256" key="10">
    <source>
        <dbReference type="ARBA" id="ARBA00022958"/>
    </source>
</evidence>
<keyword evidence="4 12" id="KW-0808">Transferase</keyword>
<dbReference type="PRINTS" id="PR00990">
    <property type="entry name" value="RIBOKINASE"/>
</dbReference>
<reference evidence="14" key="1">
    <citation type="submission" date="2022-01" db="EMBL/GenBank/DDBJ databases">
        <authorList>
            <person name="King R."/>
        </authorList>
    </citation>
    <scope>NUCLEOTIDE SEQUENCE</scope>
</reference>
<comment type="similarity">
    <text evidence="1">Belongs to the carbohydrate kinase pfkB family.</text>
</comment>
<comment type="cofactor">
    <cofactor evidence="12">
        <name>Mg(2+)</name>
        <dbReference type="ChEBI" id="CHEBI:18420"/>
    </cofactor>
    <text evidence="12">Requires a divalent cation, most likely magnesium in vivo, as an electrophilic catalyst to aid phosphoryl group transfer. It is the chelate of the metal and the nucleotide that is the actual substrate.</text>
</comment>
<keyword evidence="12" id="KW-0539">Nucleus</keyword>
<keyword evidence="5 12" id="KW-0479">Metal-binding</keyword>
<feature type="binding site" evidence="12">
    <location>
        <position position="248"/>
    </location>
    <ligand>
        <name>K(+)</name>
        <dbReference type="ChEBI" id="CHEBI:29103"/>
    </ligand>
</feature>
<dbReference type="HAMAP" id="MF_01987">
    <property type="entry name" value="Ribokinase"/>
    <property type="match status" value="1"/>
</dbReference>
<dbReference type="InterPro" id="IPR029056">
    <property type="entry name" value="Ribokinase-like"/>
</dbReference>
<feature type="binding site" evidence="12">
    <location>
        <position position="293"/>
    </location>
    <ligand>
        <name>K(+)</name>
        <dbReference type="ChEBI" id="CHEBI:29103"/>
    </ligand>
</feature>
<dbReference type="InterPro" id="IPR011611">
    <property type="entry name" value="PfkB_dom"/>
</dbReference>
<evidence type="ECO:0000256" key="2">
    <source>
        <dbReference type="ARBA" id="ARBA00012035"/>
    </source>
</evidence>
<feature type="binding site" evidence="12">
    <location>
        <position position="289"/>
    </location>
    <ligand>
        <name>K(+)</name>
        <dbReference type="ChEBI" id="CHEBI:29103"/>
    </ligand>
</feature>
<feature type="binding site" evidence="12">
    <location>
        <begin position="11"/>
        <end position="13"/>
    </location>
    <ligand>
        <name>substrate</name>
    </ligand>
</feature>
<dbReference type="EC" id="2.7.1.15" evidence="2 12"/>
<dbReference type="InterPro" id="IPR002139">
    <property type="entry name" value="Ribo/fructo_kinase"/>
</dbReference>